<name>A0A6G0YHZ8_APHCR</name>
<comment type="caution">
    <text evidence="1">The sequence shown here is derived from an EMBL/GenBank/DDBJ whole genome shotgun (WGS) entry which is preliminary data.</text>
</comment>
<dbReference type="Proteomes" id="UP000478052">
    <property type="component" value="Unassembled WGS sequence"/>
</dbReference>
<organism evidence="1 2">
    <name type="scientific">Aphis craccivora</name>
    <name type="common">Cowpea aphid</name>
    <dbReference type="NCBI Taxonomy" id="307492"/>
    <lineage>
        <taxon>Eukaryota</taxon>
        <taxon>Metazoa</taxon>
        <taxon>Ecdysozoa</taxon>
        <taxon>Arthropoda</taxon>
        <taxon>Hexapoda</taxon>
        <taxon>Insecta</taxon>
        <taxon>Pterygota</taxon>
        <taxon>Neoptera</taxon>
        <taxon>Paraneoptera</taxon>
        <taxon>Hemiptera</taxon>
        <taxon>Sternorrhyncha</taxon>
        <taxon>Aphidomorpha</taxon>
        <taxon>Aphidoidea</taxon>
        <taxon>Aphididae</taxon>
        <taxon>Aphidini</taxon>
        <taxon>Aphis</taxon>
        <taxon>Aphis</taxon>
    </lineage>
</organism>
<reference evidence="1 2" key="1">
    <citation type="submission" date="2019-08" db="EMBL/GenBank/DDBJ databases">
        <title>Whole genome of Aphis craccivora.</title>
        <authorList>
            <person name="Voronova N.V."/>
            <person name="Shulinski R.S."/>
            <person name="Bandarenka Y.V."/>
            <person name="Zhorov D.G."/>
            <person name="Warner D."/>
        </authorList>
    </citation>
    <scope>NUCLEOTIDE SEQUENCE [LARGE SCALE GENOMIC DNA]</scope>
    <source>
        <strain evidence="1">180601</strain>
        <tissue evidence="1">Whole Body</tissue>
    </source>
</reference>
<evidence type="ECO:0000313" key="2">
    <source>
        <dbReference type="Proteomes" id="UP000478052"/>
    </source>
</evidence>
<keyword evidence="2" id="KW-1185">Reference proteome</keyword>
<sequence length="332" mass="37567">MQVTSAVSAEISSVNTLKRTIQRVRQKEEAAPANPTLKSNLNPKSIMIDYKRAALNAIEAEFNDTELFLMYSREKVFTKQNDILGYKCSYEIELDRFYYAYLINIIEATSEVTVTNRNSKTFSLPVMPNSIIFDPKGNAPLKEMNPCGGVGLSIWIEAGRPCNKSKYPNKGRAIQRPSPLLDTPGRGQTGFVYVCSGLMRGRGESSINIKELLPFDAHNDNLEENIENIADVVYETNLNEGSEMCNIVNYIDTIYEDNEENTSLVKLNHPLPDNCEINIIDVDEIVTNEVSGKKRKTKTKKYNKVSREESKFKRIAGQEYMGYSRKMLAKIN</sequence>
<accession>A0A6G0YHZ8</accession>
<dbReference type="AlphaFoldDB" id="A0A6G0YHZ8"/>
<gene>
    <name evidence="1" type="ORF">FWK35_00010041</name>
</gene>
<proteinExistence type="predicted"/>
<dbReference type="EMBL" id="VUJU01003945">
    <property type="protein sequence ID" value="KAF0756074.1"/>
    <property type="molecule type" value="Genomic_DNA"/>
</dbReference>
<evidence type="ECO:0000313" key="1">
    <source>
        <dbReference type="EMBL" id="KAF0756074.1"/>
    </source>
</evidence>
<protein>
    <submittedName>
        <fullName evidence="1">Uncharacterized protein</fullName>
    </submittedName>
</protein>